<sequence>MSSQGEQAPEQLPLEEQQRLRRQQMHAMAMAQQQATMRQQTAQRMGTGSQMGYQQMGMGQPYNDIPAGDPSDMHILTGRGVNVPDFVAFLCACREGDLSTVESIVTSQTRSPLFLHHGLLDALKNGKIGIARYLLQSGTPISRKTPEIILRAPADQQVALFQLLTEHGWTVNASESLLPRLIQTNNELLLDWFLEHGADPNLGGPEADPSQALRLAASQGTVGLVQKLLNAGANMTSNGLGLYYAAGACPSGSIPHAGLVEPTAEFDKSRIPVMALLVENGADVNGKLDTRHMTAQYPIVNAVMAGAVERVKWLLSQGADADLKGQYGSARDYAKFRSSDEMKQALGVQQ</sequence>
<dbReference type="Proteomes" id="UP000730481">
    <property type="component" value="Unassembled WGS sequence"/>
</dbReference>
<dbReference type="InterPro" id="IPR036770">
    <property type="entry name" value="Ankyrin_rpt-contain_sf"/>
</dbReference>
<keyword evidence="2" id="KW-0040">ANK repeat</keyword>
<dbReference type="GO" id="GO:0005634">
    <property type="term" value="C:nucleus"/>
    <property type="evidence" value="ECO:0007669"/>
    <property type="project" value="TreeGrafter"/>
</dbReference>
<evidence type="ECO:0000256" key="1">
    <source>
        <dbReference type="ARBA" id="ARBA00022737"/>
    </source>
</evidence>
<gene>
    <name evidence="3" type="ORF">FBEOM_12870</name>
</gene>
<evidence type="ECO:0000256" key="2">
    <source>
        <dbReference type="ARBA" id="ARBA00023043"/>
    </source>
</evidence>
<dbReference type="EMBL" id="PVQB02000873">
    <property type="protein sequence ID" value="KAF4333316.1"/>
    <property type="molecule type" value="Genomic_DNA"/>
</dbReference>
<dbReference type="PANTHER" id="PTHR24189:SF50">
    <property type="entry name" value="ANKYRIN REPEAT AND SOCS BOX PROTEIN 2"/>
    <property type="match status" value="1"/>
</dbReference>
<reference evidence="3" key="2">
    <citation type="submission" date="2020-02" db="EMBL/GenBank/DDBJ databases">
        <title>Identification and distribution of gene clusters putatively required for synthesis of sphingolipid metabolism inhibitors in phylogenetically diverse species of the filamentous fungus Fusarium.</title>
        <authorList>
            <person name="Kim H.-S."/>
            <person name="Busman M."/>
            <person name="Brown D.W."/>
            <person name="Divon H."/>
            <person name="Uhlig S."/>
            <person name="Proctor R.H."/>
        </authorList>
    </citation>
    <scope>NUCLEOTIDE SEQUENCE</scope>
    <source>
        <strain evidence="3">NRRL 25174</strain>
    </source>
</reference>
<reference evidence="3" key="1">
    <citation type="journal article" date="2017" name="Mycologia">
        <title>Fusarium algeriense, sp. nov., a novel toxigenic crown rot pathogen of durum wheat from Algeria is nested in the Fusarium burgessii species complex.</title>
        <authorList>
            <person name="Laraba I."/>
            <person name="Keddad A."/>
            <person name="Boureghda H."/>
            <person name="Abdallah N."/>
            <person name="Vaughan M.M."/>
            <person name="Proctor R.H."/>
            <person name="Busman M."/>
            <person name="O'Donnell K."/>
        </authorList>
    </citation>
    <scope>NUCLEOTIDE SEQUENCE</scope>
    <source>
        <strain evidence="3">NRRL 25174</strain>
    </source>
</reference>
<evidence type="ECO:0000313" key="3">
    <source>
        <dbReference type="EMBL" id="KAF4333316.1"/>
    </source>
</evidence>
<accession>A0A9P5A7E5</accession>
<dbReference type="InterPro" id="IPR050745">
    <property type="entry name" value="Multifunctional_regulatory"/>
</dbReference>
<dbReference type="OrthoDB" id="194358at2759"/>
<dbReference type="GO" id="GO:0005737">
    <property type="term" value="C:cytoplasm"/>
    <property type="evidence" value="ECO:0007669"/>
    <property type="project" value="TreeGrafter"/>
</dbReference>
<comment type="caution">
    <text evidence="3">The sequence shown here is derived from an EMBL/GenBank/DDBJ whole genome shotgun (WGS) entry which is preliminary data.</text>
</comment>
<keyword evidence="1" id="KW-0677">Repeat</keyword>
<organism evidence="3 4">
    <name type="scientific">Fusarium beomiforme</name>
    <dbReference type="NCBI Taxonomy" id="44412"/>
    <lineage>
        <taxon>Eukaryota</taxon>
        <taxon>Fungi</taxon>
        <taxon>Dikarya</taxon>
        <taxon>Ascomycota</taxon>
        <taxon>Pezizomycotina</taxon>
        <taxon>Sordariomycetes</taxon>
        <taxon>Hypocreomycetidae</taxon>
        <taxon>Hypocreales</taxon>
        <taxon>Nectriaceae</taxon>
        <taxon>Fusarium</taxon>
        <taxon>Fusarium burgessii species complex</taxon>
    </lineage>
</organism>
<keyword evidence="4" id="KW-1185">Reference proteome</keyword>
<dbReference type="PANTHER" id="PTHR24189">
    <property type="entry name" value="MYOTROPHIN"/>
    <property type="match status" value="1"/>
</dbReference>
<dbReference type="AlphaFoldDB" id="A0A9P5A7E5"/>
<dbReference type="SUPFAM" id="SSF48403">
    <property type="entry name" value="Ankyrin repeat"/>
    <property type="match status" value="1"/>
</dbReference>
<dbReference type="Gene3D" id="1.25.40.20">
    <property type="entry name" value="Ankyrin repeat-containing domain"/>
    <property type="match status" value="1"/>
</dbReference>
<proteinExistence type="predicted"/>
<protein>
    <submittedName>
        <fullName evidence="3">Ankyrin repeat domain protein</fullName>
    </submittedName>
</protein>
<name>A0A9P5A7E5_9HYPO</name>
<evidence type="ECO:0000313" key="4">
    <source>
        <dbReference type="Proteomes" id="UP000730481"/>
    </source>
</evidence>